<dbReference type="EMBL" id="SWFT01000005">
    <property type="protein sequence ID" value="KAA8908627.1"/>
    <property type="molecule type" value="Genomic_DNA"/>
</dbReference>
<dbReference type="RefSeq" id="XP_034015115.1">
    <property type="nucleotide sequence ID" value="XM_034154272.1"/>
</dbReference>
<evidence type="ECO:0000313" key="3">
    <source>
        <dbReference type="EMBL" id="KAA8908627.1"/>
    </source>
</evidence>
<keyword evidence="1" id="KW-1133">Transmembrane helix</keyword>
<sequence>MRQTAFLLSLLGMVAALGHVGDDDNADENGTTAPTSVWVTTTVNGALATIQAQYTQSFQPVASSAAEVPSGGIGLGSLSGEVGNARTYDSTTVTGGAAGIAALGGIFVALGGLLL</sequence>
<feature type="chain" id="PRO_5024793298" description="Protein KRE1" evidence="2">
    <location>
        <begin position="17"/>
        <end position="115"/>
    </location>
</feature>
<protein>
    <recommendedName>
        <fullName evidence="5">Protein KRE1</fullName>
    </recommendedName>
</protein>
<organism evidence="3 4">
    <name type="scientific">Diutina rugosa</name>
    <name type="common">Yeast</name>
    <name type="synonym">Candida rugosa</name>
    <dbReference type="NCBI Taxonomy" id="5481"/>
    <lineage>
        <taxon>Eukaryota</taxon>
        <taxon>Fungi</taxon>
        <taxon>Dikarya</taxon>
        <taxon>Ascomycota</taxon>
        <taxon>Saccharomycotina</taxon>
        <taxon>Pichiomycetes</taxon>
        <taxon>Debaryomycetaceae</taxon>
        <taxon>Diutina</taxon>
    </lineage>
</organism>
<accession>A0A642UZX0</accession>
<keyword evidence="4" id="KW-1185">Reference proteome</keyword>
<evidence type="ECO:0000256" key="2">
    <source>
        <dbReference type="SAM" id="SignalP"/>
    </source>
</evidence>
<proteinExistence type="predicted"/>
<feature type="transmembrane region" description="Helical" evidence="1">
    <location>
        <begin position="93"/>
        <end position="114"/>
    </location>
</feature>
<comment type="caution">
    <text evidence="3">The sequence shown here is derived from an EMBL/GenBank/DDBJ whole genome shotgun (WGS) entry which is preliminary data.</text>
</comment>
<dbReference type="GO" id="GO:0031505">
    <property type="term" value="P:fungal-type cell wall organization"/>
    <property type="evidence" value="ECO:0007669"/>
    <property type="project" value="InterPro"/>
</dbReference>
<keyword evidence="2" id="KW-0732">Signal</keyword>
<evidence type="ECO:0008006" key="5">
    <source>
        <dbReference type="Google" id="ProtNLM"/>
    </source>
</evidence>
<dbReference type="OMA" id="QSFKTTY"/>
<dbReference type="AlphaFoldDB" id="A0A642UZX0"/>
<evidence type="ECO:0000313" key="4">
    <source>
        <dbReference type="Proteomes" id="UP000449547"/>
    </source>
</evidence>
<dbReference type="Pfam" id="PF17056">
    <property type="entry name" value="KRE1"/>
    <property type="match status" value="1"/>
</dbReference>
<dbReference type="Proteomes" id="UP000449547">
    <property type="component" value="Unassembled WGS sequence"/>
</dbReference>
<dbReference type="InterPro" id="IPR031452">
    <property type="entry name" value="Kre1"/>
</dbReference>
<feature type="signal peptide" evidence="2">
    <location>
        <begin position="1"/>
        <end position="16"/>
    </location>
</feature>
<keyword evidence="1" id="KW-0472">Membrane</keyword>
<dbReference type="GeneID" id="54778823"/>
<name>A0A642UZX0_DIURU</name>
<gene>
    <name evidence="3" type="ORF">DIURU_000170</name>
</gene>
<dbReference type="VEuPathDB" id="FungiDB:DIURU_000170"/>
<keyword evidence="1" id="KW-0812">Transmembrane</keyword>
<evidence type="ECO:0000256" key="1">
    <source>
        <dbReference type="SAM" id="Phobius"/>
    </source>
</evidence>
<reference evidence="3 4" key="1">
    <citation type="submission" date="2019-07" db="EMBL/GenBank/DDBJ databases">
        <title>Genome assembly of two rare yeast pathogens: Diutina rugosa and Trichomonascus ciferrii.</title>
        <authorList>
            <person name="Mixao V."/>
            <person name="Saus E."/>
            <person name="Hansen A."/>
            <person name="Lass-Flor C."/>
            <person name="Gabaldon T."/>
        </authorList>
    </citation>
    <scope>NUCLEOTIDE SEQUENCE [LARGE SCALE GENOMIC DNA]</scope>
    <source>
        <strain evidence="3 4">CBS 613</strain>
    </source>
</reference>